<protein>
    <recommendedName>
        <fullName evidence="13">Major facilitator superfamily (MFS) profile domain-containing protein</fullName>
    </recommendedName>
</protein>
<dbReference type="InterPro" id="IPR005989">
    <property type="entry name" value="Suc_symporter_pln"/>
</dbReference>
<feature type="transmembrane region" description="Helical" evidence="10">
    <location>
        <begin position="101"/>
        <end position="120"/>
    </location>
</feature>
<evidence type="ECO:0000313" key="11">
    <source>
        <dbReference type="EMBL" id="KAK6938495.1"/>
    </source>
</evidence>
<comment type="pathway">
    <text evidence="2">Glycan biosynthesis; sucrose metabolism.</text>
</comment>
<evidence type="ECO:0000256" key="9">
    <source>
        <dbReference type="ARBA" id="ARBA00023136"/>
    </source>
</evidence>
<feature type="transmembrane region" description="Helical" evidence="10">
    <location>
        <begin position="435"/>
        <end position="456"/>
    </location>
</feature>
<dbReference type="CDD" id="cd17313">
    <property type="entry name" value="MFS_SLC45_SUC"/>
    <property type="match status" value="1"/>
</dbReference>
<dbReference type="GO" id="GO:0005773">
    <property type="term" value="C:vacuole"/>
    <property type="evidence" value="ECO:0007669"/>
    <property type="project" value="TreeGrafter"/>
</dbReference>
<dbReference type="GO" id="GO:0005886">
    <property type="term" value="C:plasma membrane"/>
    <property type="evidence" value="ECO:0007669"/>
    <property type="project" value="InterPro"/>
</dbReference>
<keyword evidence="9 10" id="KW-0472">Membrane</keyword>
<proteinExistence type="inferred from homology"/>
<accession>A0AAN8VQT1</accession>
<feature type="transmembrane region" description="Helical" evidence="10">
    <location>
        <begin position="328"/>
        <end position="349"/>
    </location>
</feature>
<dbReference type="EMBL" id="JBAMMX010000006">
    <property type="protein sequence ID" value="KAK6938495.1"/>
    <property type="molecule type" value="Genomic_DNA"/>
</dbReference>
<keyword evidence="12" id="KW-1185">Reference proteome</keyword>
<comment type="similarity">
    <text evidence="3">Belongs to the glycoside-pentoside-hexuronide (GPH) cation symporter transporter (TC 2.A.2.4) family.</text>
</comment>
<comment type="caution">
    <text evidence="11">The sequence shown here is derived from an EMBL/GenBank/DDBJ whole genome shotgun (WGS) entry which is preliminary data.</text>
</comment>
<dbReference type="Gene3D" id="1.20.1250.20">
    <property type="entry name" value="MFS general substrate transporter like domains"/>
    <property type="match status" value="1"/>
</dbReference>
<dbReference type="AlphaFoldDB" id="A0AAN8VQT1"/>
<dbReference type="NCBIfam" id="TIGR01301">
    <property type="entry name" value="GPH_sucrose"/>
    <property type="match status" value="1"/>
</dbReference>
<dbReference type="GO" id="GO:0008506">
    <property type="term" value="F:sucrose:proton symporter activity"/>
    <property type="evidence" value="ECO:0007669"/>
    <property type="project" value="TreeGrafter"/>
</dbReference>
<dbReference type="PANTHER" id="PTHR19432">
    <property type="entry name" value="SUGAR TRANSPORTER"/>
    <property type="match status" value="1"/>
</dbReference>
<comment type="subcellular location">
    <subcellularLocation>
        <location evidence="1">Membrane</location>
        <topology evidence="1">Multi-pass membrane protein</topology>
    </subcellularLocation>
</comment>
<keyword evidence="7" id="KW-0769">Symport</keyword>
<evidence type="ECO:0000256" key="4">
    <source>
        <dbReference type="ARBA" id="ARBA00022448"/>
    </source>
</evidence>
<evidence type="ECO:0000313" key="12">
    <source>
        <dbReference type="Proteomes" id="UP001370490"/>
    </source>
</evidence>
<dbReference type="Pfam" id="PF13347">
    <property type="entry name" value="MFS_2"/>
    <property type="match status" value="1"/>
</dbReference>
<feature type="transmembrane region" description="Helical" evidence="10">
    <location>
        <begin position="468"/>
        <end position="489"/>
    </location>
</feature>
<feature type="transmembrane region" description="Helical" evidence="10">
    <location>
        <begin position="281"/>
        <end position="301"/>
    </location>
</feature>
<evidence type="ECO:0000256" key="1">
    <source>
        <dbReference type="ARBA" id="ARBA00004141"/>
    </source>
</evidence>
<evidence type="ECO:0000256" key="6">
    <source>
        <dbReference type="ARBA" id="ARBA00022692"/>
    </source>
</evidence>
<dbReference type="InterPro" id="IPR036259">
    <property type="entry name" value="MFS_trans_sf"/>
</dbReference>
<dbReference type="PANTHER" id="PTHR19432:SF70">
    <property type="entry name" value="SUCROSE TRANSPORT PROTEIN SUC1-RELATED"/>
    <property type="match status" value="1"/>
</dbReference>
<dbReference type="SUPFAM" id="SSF103473">
    <property type="entry name" value="MFS general substrate transporter"/>
    <property type="match status" value="1"/>
</dbReference>
<reference evidence="11 12" key="1">
    <citation type="submission" date="2023-12" db="EMBL/GenBank/DDBJ databases">
        <title>A high-quality genome assembly for Dillenia turbinata (Dilleniales).</title>
        <authorList>
            <person name="Chanderbali A."/>
        </authorList>
    </citation>
    <scope>NUCLEOTIDE SEQUENCE [LARGE SCALE GENOMIC DNA]</scope>
    <source>
        <strain evidence="11">LSX21</strain>
        <tissue evidence="11">Leaf</tissue>
    </source>
</reference>
<feature type="transmembrane region" description="Helical" evidence="10">
    <location>
        <begin position="400"/>
        <end position="423"/>
    </location>
</feature>
<name>A0AAN8VQT1_9MAGN</name>
<keyword evidence="6 10" id="KW-0812">Transmembrane</keyword>
<feature type="transmembrane region" description="Helical" evidence="10">
    <location>
        <begin position="69"/>
        <end position="89"/>
    </location>
</feature>
<evidence type="ECO:0000256" key="2">
    <source>
        <dbReference type="ARBA" id="ARBA00004914"/>
    </source>
</evidence>
<gene>
    <name evidence="11" type="ORF">RJ641_032003</name>
</gene>
<evidence type="ECO:0000256" key="8">
    <source>
        <dbReference type="ARBA" id="ARBA00022989"/>
    </source>
</evidence>
<evidence type="ECO:0000256" key="7">
    <source>
        <dbReference type="ARBA" id="ARBA00022847"/>
    </source>
</evidence>
<keyword evidence="8 10" id="KW-1133">Transmembrane helix</keyword>
<feature type="transmembrane region" description="Helical" evidence="10">
    <location>
        <begin position="179"/>
        <end position="199"/>
    </location>
</feature>
<feature type="transmembrane region" description="Helical" evidence="10">
    <location>
        <begin position="227"/>
        <end position="245"/>
    </location>
</feature>
<sequence length="510" mass="54121">MESSGELNDNKQHSSFYIQQTPAASPPVPLWKFVTVASIAAGVQFGWALQLSLLTPYSQLLGVPHTLTAIIWLCGPMSGLIVQPIVGYYSDCSTSKLGRRSPFIVAGTILVAISVFLVGYAADLGKSFGDSLNQKTKPRAVALFVIGFWILDVANNTLQGPCRAFLADLSEGDPGKTRSANAMFAFFMAVGNVLGYAAGSNGSLYKVVPFTKTEACDDYCANLKTCFFISIILLVALVAFALVLVKEPKFEKQINEAEQNGGSARFFKEIIGALKNLKKPMWLLMLVTCLNWIAWFPFLLYNTDWMGKEVYGGAVGDELFDEGVRAGALGLMLNAIVLGVTSLAIIYLARGFKNAKMIWGIANFVLCICLAMTLWVTKAAENYRKHADHYQNPSSSVKAGALTLFAILGMPQAVTYSIPFALASIFSESSGAGQGLSLGVLNLAVVVPQMVVALVAGQIDAAFGGSNLPAFVLGAVAAGASGVCALTLLPTPASELPTSKALGSTSFSGH</sequence>
<organism evidence="11 12">
    <name type="scientific">Dillenia turbinata</name>
    <dbReference type="NCBI Taxonomy" id="194707"/>
    <lineage>
        <taxon>Eukaryota</taxon>
        <taxon>Viridiplantae</taxon>
        <taxon>Streptophyta</taxon>
        <taxon>Embryophyta</taxon>
        <taxon>Tracheophyta</taxon>
        <taxon>Spermatophyta</taxon>
        <taxon>Magnoliopsida</taxon>
        <taxon>eudicotyledons</taxon>
        <taxon>Gunneridae</taxon>
        <taxon>Pentapetalae</taxon>
        <taxon>Dilleniales</taxon>
        <taxon>Dilleniaceae</taxon>
        <taxon>Dillenia</taxon>
    </lineage>
</organism>
<keyword evidence="5" id="KW-0762">Sugar transport</keyword>
<keyword evidence="4" id="KW-0813">Transport</keyword>
<feature type="transmembrane region" description="Helical" evidence="10">
    <location>
        <begin position="361"/>
        <end position="380"/>
    </location>
</feature>
<evidence type="ECO:0000256" key="5">
    <source>
        <dbReference type="ARBA" id="ARBA00022597"/>
    </source>
</evidence>
<evidence type="ECO:0000256" key="3">
    <source>
        <dbReference type="ARBA" id="ARBA00007134"/>
    </source>
</evidence>
<evidence type="ECO:0000256" key="10">
    <source>
        <dbReference type="SAM" id="Phobius"/>
    </source>
</evidence>
<dbReference type="Proteomes" id="UP001370490">
    <property type="component" value="Unassembled WGS sequence"/>
</dbReference>
<evidence type="ECO:0008006" key="13">
    <source>
        <dbReference type="Google" id="ProtNLM"/>
    </source>
</evidence>